<dbReference type="Proteomes" id="UP000670475">
    <property type="component" value="Unassembled WGS sequence"/>
</dbReference>
<feature type="transmembrane region" description="Helical" evidence="6">
    <location>
        <begin position="250"/>
        <end position="268"/>
    </location>
</feature>
<organism evidence="7 8">
    <name type="scientific">Streptomyces montanisoli</name>
    <dbReference type="NCBI Taxonomy" id="2798581"/>
    <lineage>
        <taxon>Bacteria</taxon>
        <taxon>Bacillati</taxon>
        <taxon>Actinomycetota</taxon>
        <taxon>Actinomycetes</taxon>
        <taxon>Kitasatosporales</taxon>
        <taxon>Streptomycetaceae</taxon>
        <taxon>Streptomyces</taxon>
    </lineage>
</organism>
<reference evidence="7" key="1">
    <citation type="submission" date="2021-03" db="EMBL/GenBank/DDBJ databases">
        <title>Whole genome sequence of Streptomyces bomunensis MMS17-BM035.</title>
        <authorList>
            <person name="Lee J.H."/>
        </authorList>
    </citation>
    <scope>NUCLEOTIDE SEQUENCE</scope>
    <source>
        <strain evidence="7">MMS17-BM035</strain>
    </source>
</reference>
<keyword evidence="3 6" id="KW-0812">Transmembrane</keyword>
<dbReference type="EMBL" id="JAGIQL010000014">
    <property type="protein sequence ID" value="MBP0457015.1"/>
    <property type="molecule type" value="Genomic_DNA"/>
</dbReference>
<proteinExistence type="inferred from homology"/>
<name>A0A940RUB3_9ACTN</name>
<gene>
    <name evidence="7" type="ORF">JFN87_05795</name>
</gene>
<evidence type="ECO:0000256" key="6">
    <source>
        <dbReference type="RuleBase" id="RU363041"/>
    </source>
</evidence>
<feature type="transmembrane region" description="Helical" evidence="6">
    <location>
        <begin position="78"/>
        <end position="97"/>
    </location>
</feature>
<comment type="subcellular location">
    <subcellularLocation>
        <location evidence="6">Cell membrane</location>
        <topology evidence="6">Multi-pass membrane protein</topology>
    </subcellularLocation>
    <subcellularLocation>
        <location evidence="1">Membrane</location>
        <topology evidence="1">Multi-pass membrane protein</topology>
    </subcellularLocation>
</comment>
<dbReference type="PANTHER" id="PTHR43701:SF2">
    <property type="entry name" value="MEMBRANE TRANSPORTER PROTEIN YJNA-RELATED"/>
    <property type="match status" value="1"/>
</dbReference>
<dbReference type="AlphaFoldDB" id="A0A940RUB3"/>
<sequence length="270" mass="26211">MSAAGLVLLGAIGLVGGVGITAVGPGGVLPTIGLFALTSLSPAQVAGTSIVTHVATGALGTAAYTRSGQLREPATRRMALVLAATALVGTPLGVLAGTAVSRHAFAVVLGCVVAAAAGLVWYRANHTDGTQPASPPTGATGAMAGAAETEAATPPTPLIVALGLAVSVLSGIVGVGGPMLAVPLLAAAGLPVLRSLACAQAQSIVIATVGTVGYLVHGTIDWPLAVLVGLPELAGVLVGWKIAHALPTRALRNALVVTLGVLALYLVGHG</sequence>
<dbReference type="InterPro" id="IPR002781">
    <property type="entry name" value="TM_pro_TauE-like"/>
</dbReference>
<dbReference type="RefSeq" id="WP_209338794.1">
    <property type="nucleotide sequence ID" value="NZ_JAGIQL010000014.1"/>
</dbReference>
<keyword evidence="8" id="KW-1185">Reference proteome</keyword>
<comment type="caution">
    <text evidence="7">The sequence shown here is derived from an EMBL/GenBank/DDBJ whole genome shotgun (WGS) entry which is preliminary data.</text>
</comment>
<evidence type="ECO:0000256" key="2">
    <source>
        <dbReference type="ARBA" id="ARBA00009142"/>
    </source>
</evidence>
<dbReference type="GO" id="GO:0005886">
    <property type="term" value="C:plasma membrane"/>
    <property type="evidence" value="ECO:0007669"/>
    <property type="project" value="UniProtKB-SubCell"/>
</dbReference>
<keyword evidence="6" id="KW-1003">Cell membrane</keyword>
<accession>A0A940RUB3</accession>
<evidence type="ECO:0000256" key="5">
    <source>
        <dbReference type="ARBA" id="ARBA00023136"/>
    </source>
</evidence>
<dbReference type="Pfam" id="PF01925">
    <property type="entry name" value="TauE"/>
    <property type="match status" value="1"/>
</dbReference>
<keyword evidence="5 6" id="KW-0472">Membrane</keyword>
<feature type="transmembrane region" description="Helical" evidence="6">
    <location>
        <begin position="158"/>
        <end position="185"/>
    </location>
</feature>
<evidence type="ECO:0000313" key="8">
    <source>
        <dbReference type="Proteomes" id="UP000670475"/>
    </source>
</evidence>
<keyword evidence="4 6" id="KW-1133">Transmembrane helix</keyword>
<feature type="transmembrane region" description="Helical" evidence="6">
    <location>
        <begin position="222"/>
        <end position="243"/>
    </location>
</feature>
<dbReference type="InterPro" id="IPR051598">
    <property type="entry name" value="TSUP/Inactive_protease-like"/>
</dbReference>
<evidence type="ECO:0000313" key="7">
    <source>
        <dbReference type="EMBL" id="MBP0457015.1"/>
    </source>
</evidence>
<protein>
    <recommendedName>
        <fullName evidence="6">Probable membrane transporter protein</fullName>
    </recommendedName>
</protein>
<evidence type="ECO:0000256" key="1">
    <source>
        <dbReference type="ARBA" id="ARBA00004141"/>
    </source>
</evidence>
<comment type="similarity">
    <text evidence="2 6">Belongs to the 4-toluene sulfonate uptake permease (TSUP) (TC 2.A.102) family.</text>
</comment>
<dbReference type="PANTHER" id="PTHR43701">
    <property type="entry name" value="MEMBRANE TRANSPORTER PROTEIN MJ0441-RELATED"/>
    <property type="match status" value="1"/>
</dbReference>
<feature type="transmembrane region" description="Helical" evidence="6">
    <location>
        <begin position="104"/>
        <end position="122"/>
    </location>
</feature>
<evidence type="ECO:0000256" key="4">
    <source>
        <dbReference type="ARBA" id="ARBA00022989"/>
    </source>
</evidence>
<evidence type="ECO:0000256" key="3">
    <source>
        <dbReference type="ARBA" id="ARBA00022692"/>
    </source>
</evidence>